<name>A0A7Z1AZU4_9PSEU</name>
<evidence type="ECO:0000259" key="1">
    <source>
        <dbReference type="Pfam" id="PF03819"/>
    </source>
</evidence>
<dbReference type="PANTHER" id="PTHR42702:SF1">
    <property type="entry name" value="REGULATORY PROTEIN FOR BETA-LACTAMASE"/>
    <property type="match status" value="1"/>
</dbReference>
<dbReference type="CDD" id="cd11535">
    <property type="entry name" value="NTP-PPase_SsMazG"/>
    <property type="match status" value="1"/>
</dbReference>
<dbReference type="SUPFAM" id="SSF101386">
    <property type="entry name" value="all-alpha NTP pyrophosphatases"/>
    <property type="match status" value="1"/>
</dbReference>
<dbReference type="AlphaFoldDB" id="A0A7Z1AZU4"/>
<dbReference type="OrthoDB" id="9791898at2"/>
<evidence type="ECO:0000313" key="3">
    <source>
        <dbReference type="Proteomes" id="UP000185696"/>
    </source>
</evidence>
<proteinExistence type="predicted"/>
<feature type="domain" description="NTP pyrophosphohydrolase MazG-like" evidence="1">
    <location>
        <begin position="38"/>
        <end position="94"/>
    </location>
</feature>
<comment type="caution">
    <text evidence="2">The sequence shown here is derived from an EMBL/GenBank/DDBJ whole genome shotgun (WGS) entry which is preliminary data.</text>
</comment>
<evidence type="ECO:0000313" key="2">
    <source>
        <dbReference type="EMBL" id="OLF11583.1"/>
    </source>
</evidence>
<protein>
    <submittedName>
        <fullName evidence="2">Pyrophosphohydrolase</fullName>
    </submittedName>
</protein>
<gene>
    <name evidence="2" type="ORF">BLA60_11595</name>
</gene>
<dbReference type="RefSeq" id="WP_075132818.1">
    <property type="nucleotide sequence ID" value="NZ_MSIF01000004.1"/>
</dbReference>
<keyword evidence="3" id="KW-1185">Reference proteome</keyword>
<dbReference type="PIRSF" id="PIRSF036521">
    <property type="entry name" value="UCP036521_pph"/>
    <property type="match status" value="1"/>
</dbReference>
<dbReference type="Pfam" id="PF03819">
    <property type="entry name" value="MazG"/>
    <property type="match status" value="1"/>
</dbReference>
<dbReference type="InterPro" id="IPR004518">
    <property type="entry name" value="MazG-like_dom"/>
</dbReference>
<dbReference type="GO" id="GO:0016787">
    <property type="term" value="F:hydrolase activity"/>
    <property type="evidence" value="ECO:0007669"/>
    <property type="project" value="UniProtKB-KW"/>
</dbReference>
<reference evidence="2 3" key="1">
    <citation type="submission" date="2016-12" db="EMBL/GenBank/DDBJ databases">
        <title>The draft genome sequence of Actinophytocola xinjiangensis.</title>
        <authorList>
            <person name="Wang W."/>
            <person name="Yuan L."/>
        </authorList>
    </citation>
    <scope>NUCLEOTIDE SEQUENCE [LARGE SCALE GENOMIC DNA]</scope>
    <source>
        <strain evidence="2 3">CGMCC 4.4663</strain>
    </source>
</reference>
<organism evidence="2 3">
    <name type="scientific">Actinophytocola xinjiangensis</name>
    <dbReference type="NCBI Taxonomy" id="485602"/>
    <lineage>
        <taxon>Bacteria</taxon>
        <taxon>Bacillati</taxon>
        <taxon>Actinomycetota</taxon>
        <taxon>Actinomycetes</taxon>
        <taxon>Pseudonocardiales</taxon>
        <taxon>Pseudonocardiaceae</taxon>
    </lineage>
</organism>
<keyword evidence="2" id="KW-0378">Hydrolase</keyword>
<dbReference type="PANTHER" id="PTHR42702">
    <property type="entry name" value="NUCLEOTIDE PYROPHOSPHOHYDROLASE"/>
    <property type="match status" value="1"/>
</dbReference>
<dbReference type="Proteomes" id="UP000185696">
    <property type="component" value="Unassembled WGS sequence"/>
</dbReference>
<dbReference type="Gene3D" id="1.10.287.1080">
    <property type="entry name" value="MazG-like"/>
    <property type="match status" value="1"/>
</dbReference>
<sequence>MIPLKPTSALADLQQYVAEMEKERGFSERDVVQQCLLLGEEVGELFKAVRKSQKMRVATTSVTGSVDEELADVLIYVCAIANRLDISLDEAFRKKEQLNETRTWA</sequence>
<dbReference type="EMBL" id="MSIF01000004">
    <property type="protein sequence ID" value="OLF11583.1"/>
    <property type="molecule type" value="Genomic_DNA"/>
</dbReference>
<dbReference type="InterPro" id="IPR011411">
    <property type="entry name" value="MazG-related_YvdC"/>
</dbReference>
<accession>A0A7Z1AZU4</accession>